<dbReference type="AlphaFoldDB" id="A0A1G5S3W9"/>
<reference evidence="1 2" key="1">
    <citation type="submission" date="2016-10" db="EMBL/GenBank/DDBJ databases">
        <authorList>
            <person name="de Groot N.N."/>
        </authorList>
    </citation>
    <scope>NUCLEOTIDE SEQUENCE [LARGE SCALE GENOMIC DNA]</scope>
    <source>
        <strain evidence="1 2">DSM 10317</strain>
    </source>
</reference>
<dbReference type="EMBL" id="FMWK01000018">
    <property type="protein sequence ID" value="SCZ81064.1"/>
    <property type="molecule type" value="Genomic_DNA"/>
</dbReference>
<proteinExistence type="predicted"/>
<organism evidence="1 2">
    <name type="scientific">Pseudobutyrivibrio xylanivorans</name>
    <dbReference type="NCBI Taxonomy" id="185007"/>
    <lineage>
        <taxon>Bacteria</taxon>
        <taxon>Bacillati</taxon>
        <taxon>Bacillota</taxon>
        <taxon>Clostridia</taxon>
        <taxon>Lachnospirales</taxon>
        <taxon>Lachnospiraceae</taxon>
        <taxon>Pseudobutyrivibrio</taxon>
    </lineage>
</organism>
<dbReference type="Gene3D" id="3.40.50.300">
    <property type="entry name" value="P-loop containing nucleotide triphosphate hydrolases"/>
    <property type="match status" value="1"/>
</dbReference>
<dbReference type="Proteomes" id="UP000199428">
    <property type="component" value="Unassembled WGS sequence"/>
</dbReference>
<evidence type="ECO:0008006" key="3">
    <source>
        <dbReference type="Google" id="ProtNLM"/>
    </source>
</evidence>
<dbReference type="InterPro" id="IPR027417">
    <property type="entry name" value="P-loop_NTPase"/>
</dbReference>
<dbReference type="RefSeq" id="WP_090163937.1">
    <property type="nucleotide sequence ID" value="NZ_FMWK01000018.1"/>
</dbReference>
<accession>A0A1G5S3W9</accession>
<protein>
    <recommendedName>
        <fullName evidence="3">Thymidylate kinase</fullName>
    </recommendedName>
</protein>
<evidence type="ECO:0000313" key="1">
    <source>
        <dbReference type="EMBL" id="SCZ81064.1"/>
    </source>
</evidence>
<sequence>MNYFIEGLQGSGKSTLVEKLSKKYPVCTVFREGDYSPIELAWCAYLTKDKFDEILEKYNSISALINEKTHIEGNHRIICYTQIITDVPGFHKDLENYEIYNGHLSSNEFKRIIFERYKNWNDDNMISECALFQNIVEDMILYMEASDEQIMAFYRELAGIIGNKPLHIFYLKTENIEENIGVIRKERSDDNGNEMWFPLMMKYFDESPFAKNRKISGEEELYKHFSHRQELEIRICRELFPDKVTILESKAYSDKIFEKY</sequence>
<dbReference type="SUPFAM" id="SSF52540">
    <property type="entry name" value="P-loop containing nucleoside triphosphate hydrolases"/>
    <property type="match status" value="2"/>
</dbReference>
<gene>
    <name evidence="1" type="ORF">SAMN02910350_02617</name>
</gene>
<evidence type="ECO:0000313" key="2">
    <source>
        <dbReference type="Proteomes" id="UP000199428"/>
    </source>
</evidence>
<name>A0A1G5S3W9_PSEXY</name>